<keyword evidence="4" id="KW-1185">Reference proteome</keyword>
<comment type="similarity">
    <text evidence="1">Belongs to the AHA1 family.</text>
</comment>
<dbReference type="CDD" id="cd07814">
    <property type="entry name" value="SRPBCC_CalC_Aha1-like"/>
    <property type="match status" value="1"/>
</dbReference>
<dbReference type="RefSeq" id="WP_301129961.1">
    <property type="nucleotide sequence ID" value="NZ_JAUHPV010000009.1"/>
</dbReference>
<protein>
    <submittedName>
        <fullName evidence="3">SRPBCC family protein</fullName>
    </submittedName>
</protein>
<dbReference type="EMBL" id="JAUHPV010000009">
    <property type="protein sequence ID" value="MDN4473955.1"/>
    <property type="molecule type" value="Genomic_DNA"/>
</dbReference>
<accession>A0ABT8G4A7</accession>
<dbReference type="Pfam" id="PF08327">
    <property type="entry name" value="AHSA1"/>
    <property type="match status" value="2"/>
</dbReference>
<name>A0ABT8G4A7_9MICO</name>
<sequence length="326" mass="36248">MPITNVEKDLDALTMTITADFPVPVTRLWEAYTDPRQLELFWGPPGWPAHFSRLDVTVGGVANYSMTGPDGTTTAGYWEFTRVVPGELIEVIDGFADDAGVPNGEMPTMRVAMAFESTDDGCRLLTTTWFNSLEELQQLLEMGMEQGTVMAMGQIDRVLEGLREFAAGKGTLLEELSEVHVRISRWIEADRDTVWHAYVTPELQKQWLLGPDGWRMTECELTLEPGGTHRTAWAPEPGTEGEPFGFEGEVLYVDAPRRAVTTERMIGVPGPQNMNDLTMIDDDGGTLITLLIQYPDEATKDMILGTGMVEGMETSYARLETMLQDD</sequence>
<evidence type="ECO:0000313" key="4">
    <source>
        <dbReference type="Proteomes" id="UP001172738"/>
    </source>
</evidence>
<evidence type="ECO:0000256" key="1">
    <source>
        <dbReference type="ARBA" id="ARBA00006817"/>
    </source>
</evidence>
<proteinExistence type="inferred from homology"/>
<evidence type="ECO:0000259" key="2">
    <source>
        <dbReference type="Pfam" id="PF08327"/>
    </source>
</evidence>
<feature type="domain" description="Activator of Hsp90 ATPase homologue 1/2-like C-terminal" evidence="2">
    <location>
        <begin position="189"/>
        <end position="323"/>
    </location>
</feature>
<dbReference type="SUPFAM" id="SSF55961">
    <property type="entry name" value="Bet v1-like"/>
    <property type="match status" value="2"/>
</dbReference>
<dbReference type="InterPro" id="IPR023393">
    <property type="entry name" value="START-like_dom_sf"/>
</dbReference>
<dbReference type="InterPro" id="IPR013538">
    <property type="entry name" value="ASHA1/2-like_C"/>
</dbReference>
<dbReference type="Gene3D" id="3.30.530.20">
    <property type="match status" value="2"/>
</dbReference>
<evidence type="ECO:0000313" key="3">
    <source>
        <dbReference type="EMBL" id="MDN4473955.1"/>
    </source>
</evidence>
<reference evidence="3" key="1">
    <citation type="submission" date="2023-06" db="EMBL/GenBank/DDBJ databases">
        <title>SYSU T00b26.</title>
        <authorList>
            <person name="Gao L."/>
            <person name="Fang B.-Z."/>
            <person name="Li W.-J."/>
        </authorList>
    </citation>
    <scope>NUCLEOTIDE SEQUENCE</scope>
    <source>
        <strain evidence="3">SYSU T00b26</strain>
    </source>
</reference>
<feature type="domain" description="Activator of Hsp90 ATPase homologue 1/2-like C-terminal" evidence="2">
    <location>
        <begin position="23"/>
        <end position="160"/>
    </location>
</feature>
<dbReference type="Proteomes" id="UP001172738">
    <property type="component" value="Unassembled WGS sequence"/>
</dbReference>
<gene>
    <name evidence="3" type="ORF">QQX04_13215</name>
</gene>
<organism evidence="3 4">
    <name type="scientific">Demequina zhanjiangensis</name>
    <dbReference type="NCBI Taxonomy" id="3051659"/>
    <lineage>
        <taxon>Bacteria</taxon>
        <taxon>Bacillati</taxon>
        <taxon>Actinomycetota</taxon>
        <taxon>Actinomycetes</taxon>
        <taxon>Micrococcales</taxon>
        <taxon>Demequinaceae</taxon>
        <taxon>Demequina</taxon>
    </lineage>
</organism>
<comment type="caution">
    <text evidence="3">The sequence shown here is derived from an EMBL/GenBank/DDBJ whole genome shotgun (WGS) entry which is preliminary data.</text>
</comment>